<evidence type="ECO:0000313" key="11">
    <source>
        <dbReference type="Proteomes" id="UP000000577"/>
    </source>
</evidence>
<dbReference type="GO" id="GO:0004473">
    <property type="term" value="F:malate dehydrogenase (decarboxylating) (NADP+) activity"/>
    <property type="evidence" value="ECO:0000318"/>
    <property type="project" value="GO_Central"/>
</dbReference>
<dbReference type="InParanoid" id="Q74AP4"/>
<dbReference type="InterPro" id="IPR045865">
    <property type="entry name" value="ACT-like_dom_sf"/>
</dbReference>
<evidence type="ECO:0000256" key="8">
    <source>
        <dbReference type="PIRSR" id="PIRSR000106-3"/>
    </source>
</evidence>
<feature type="domain" description="ACT" evidence="9">
    <location>
        <begin position="13"/>
        <end position="87"/>
    </location>
</feature>
<dbReference type="SMART" id="SM01274">
    <property type="entry name" value="malic"/>
    <property type="match status" value="1"/>
</dbReference>
<dbReference type="SMART" id="SM00919">
    <property type="entry name" value="Malic_M"/>
    <property type="match status" value="1"/>
</dbReference>
<dbReference type="SMR" id="Q74AP4"/>
<feature type="binding site" evidence="8">
    <location>
        <position position="212"/>
    </location>
    <ligand>
        <name>a divalent metal cation</name>
        <dbReference type="ChEBI" id="CHEBI:60240"/>
    </ligand>
</feature>
<evidence type="ECO:0000256" key="1">
    <source>
        <dbReference type="ARBA" id="ARBA00001936"/>
    </source>
</evidence>
<dbReference type="InterPro" id="IPR036291">
    <property type="entry name" value="NAD(P)-bd_dom_sf"/>
</dbReference>
<dbReference type="GO" id="GO:0046872">
    <property type="term" value="F:metal ion binding"/>
    <property type="evidence" value="ECO:0007669"/>
    <property type="project" value="UniProtKB-KW"/>
</dbReference>
<keyword evidence="3 8" id="KW-0479">Metal-binding</keyword>
<dbReference type="InterPro" id="IPR051674">
    <property type="entry name" value="Malate_Decarboxylase"/>
</dbReference>
<dbReference type="OrthoDB" id="9805787at2"/>
<dbReference type="PROSITE" id="PS00331">
    <property type="entry name" value="MALIC_ENZYMES"/>
    <property type="match status" value="1"/>
</dbReference>
<dbReference type="Pfam" id="PF03949">
    <property type="entry name" value="Malic_M"/>
    <property type="match status" value="2"/>
</dbReference>
<dbReference type="Gene3D" id="3.30.70.260">
    <property type="match status" value="1"/>
</dbReference>
<comment type="similarity">
    <text evidence="2">Belongs to the malic enzymes family.</text>
</comment>
<dbReference type="AlphaFoldDB" id="Q74AP4"/>
<protein>
    <submittedName>
        <fullName evidence="10">Malate oxidoreductase, NAD-dependent</fullName>
    </submittedName>
</protein>
<dbReference type="KEGG" id="gsu:GSU2308"/>
<evidence type="ECO:0000256" key="2">
    <source>
        <dbReference type="ARBA" id="ARBA00008785"/>
    </source>
</evidence>
<dbReference type="eggNOG" id="COG0281">
    <property type="taxonomic scope" value="Bacteria"/>
</dbReference>
<evidence type="ECO:0000259" key="9">
    <source>
        <dbReference type="PROSITE" id="PS51671"/>
    </source>
</evidence>
<feature type="binding site" evidence="8">
    <location>
        <position position="213"/>
    </location>
    <ligand>
        <name>a divalent metal cation</name>
        <dbReference type="ChEBI" id="CHEBI:60240"/>
    </ligand>
</feature>
<dbReference type="InterPro" id="IPR012301">
    <property type="entry name" value="Malic_N_dom"/>
</dbReference>
<gene>
    <name evidence="10" type="primary">mleA</name>
    <name evidence="10" type="ordered locus">GSU2308</name>
</gene>
<dbReference type="Gene3D" id="3.40.50.720">
    <property type="entry name" value="NAD(P)-binding Rossmann-like Domain"/>
    <property type="match status" value="1"/>
</dbReference>
<reference evidence="10 11" key="1">
    <citation type="journal article" date="2003" name="Science">
        <title>Genome of Geobacter sulfurreducens: metal reduction in subsurface environments.</title>
        <authorList>
            <person name="Methe B.A."/>
            <person name="Nelson K.E."/>
            <person name="Eisen J.A."/>
            <person name="Paulsen I.T."/>
            <person name="Nelson W."/>
            <person name="Heidelberg J.F."/>
            <person name="Wu D."/>
            <person name="Wu M."/>
            <person name="Ward N."/>
            <person name="Beanan M.J."/>
            <person name="Dodson R.J."/>
            <person name="Madupu R."/>
            <person name="Brinkac L.M."/>
            <person name="Daugherty S.C."/>
            <person name="DeBoy R.T."/>
            <person name="Durkin A.S."/>
            <person name="Gwinn M."/>
            <person name="Kolonay J.F."/>
            <person name="Sullivan S.A."/>
            <person name="Haft D.H."/>
            <person name="Selengut J."/>
            <person name="Davidsen T.M."/>
            <person name="Zafar N."/>
            <person name="White O."/>
            <person name="Tran B."/>
            <person name="Romero C."/>
            <person name="Forberger H.A."/>
            <person name="Weidman J."/>
            <person name="Khouri H."/>
            <person name="Feldblyum T.V."/>
            <person name="Utterback T.R."/>
            <person name="Van Aken S.E."/>
            <person name="Lovley D.R."/>
            <person name="Fraser C.M."/>
        </authorList>
    </citation>
    <scope>NUCLEOTIDE SEQUENCE [LARGE SCALE GENOMIC DNA]</scope>
    <source>
        <strain evidence="11">ATCC 51573 / DSM 12127 / PCA</strain>
    </source>
</reference>
<dbReference type="FunFam" id="3.30.70.260:FF:000100">
    <property type="entry name" value="Prephenate dehydrogenase"/>
    <property type="match status" value="1"/>
</dbReference>
<dbReference type="PATRIC" id="fig|243231.5.peg.2339"/>
<dbReference type="GO" id="GO:0051287">
    <property type="term" value="F:NAD binding"/>
    <property type="evidence" value="ECO:0007669"/>
    <property type="project" value="InterPro"/>
</dbReference>
<keyword evidence="4" id="KW-0560">Oxidoreductase</keyword>
<dbReference type="InterPro" id="IPR001891">
    <property type="entry name" value="Malic_OxRdtase"/>
</dbReference>
<dbReference type="EMBL" id="AE017180">
    <property type="protein sequence ID" value="AAR35684.1"/>
    <property type="molecule type" value="Genomic_DNA"/>
</dbReference>
<dbReference type="SUPFAM" id="SSF53223">
    <property type="entry name" value="Aminoacid dehydrogenase-like, N-terminal domain"/>
    <property type="match status" value="1"/>
</dbReference>
<dbReference type="STRING" id="243231.GSU2308"/>
<dbReference type="EnsemblBacteria" id="AAR35684">
    <property type="protein sequence ID" value="AAR35684"/>
    <property type="gene ID" value="GSU2308"/>
</dbReference>
<dbReference type="Proteomes" id="UP000000577">
    <property type="component" value="Chromosome"/>
</dbReference>
<evidence type="ECO:0000256" key="4">
    <source>
        <dbReference type="ARBA" id="ARBA00023002"/>
    </source>
</evidence>
<dbReference type="InterPro" id="IPR012302">
    <property type="entry name" value="Malic_NAD-bd"/>
</dbReference>
<evidence type="ECO:0000256" key="7">
    <source>
        <dbReference type="PIRSR" id="PIRSR000106-2"/>
    </source>
</evidence>
<dbReference type="HOGENOM" id="CLU_034446_2_1_7"/>
<dbReference type="InterPro" id="IPR046346">
    <property type="entry name" value="Aminoacid_DH-like_N_sf"/>
</dbReference>
<dbReference type="PIRSF" id="PIRSF000106">
    <property type="entry name" value="ME"/>
    <property type="match status" value="1"/>
</dbReference>
<dbReference type="SUPFAM" id="SSF51735">
    <property type="entry name" value="NAD(P)-binding Rossmann-fold domains"/>
    <property type="match status" value="1"/>
</dbReference>
<dbReference type="PANTHER" id="PTHR43237">
    <property type="entry name" value="NADP-DEPENDENT MALIC ENZYME"/>
    <property type="match status" value="1"/>
</dbReference>
<evidence type="ECO:0000256" key="6">
    <source>
        <dbReference type="PIRSR" id="PIRSR000106-1"/>
    </source>
</evidence>
<dbReference type="PANTHER" id="PTHR43237:SF4">
    <property type="entry name" value="NADP-DEPENDENT MALIC ENZYME"/>
    <property type="match status" value="1"/>
</dbReference>
<dbReference type="Gene3D" id="3.40.50.10380">
    <property type="entry name" value="Malic enzyme, N-terminal domain"/>
    <property type="match status" value="1"/>
</dbReference>
<feature type="binding site" evidence="8">
    <location>
        <position position="238"/>
    </location>
    <ligand>
        <name>a divalent metal cation</name>
        <dbReference type="ChEBI" id="CHEBI:60240"/>
    </ligand>
</feature>
<dbReference type="CDD" id="cd04887">
    <property type="entry name" value="ACT_MalLac-Enz"/>
    <property type="match status" value="1"/>
</dbReference>
<keyword evidence="11" id="KW-1185">Reference proteome</keyword>
<feature type="active site" description="Proton acceptor" evidence="6">
    <location>
        <position position="170"/>
    </location>
</feature>
<comment type="pathway">
    <text evidence="5">Amino-acid biosynthesis.</text>
</comment>
<evidence type="ECO:0000313" key="10">
    <source>
        <dbReference type="EMBL" id="AAR35684.1"/>
    </source>
</evidence>
<organism evidence="10 11">
    <name type="scientific">Geobacter sulfurreducens (strain ATCC 51573 / DSM 12127 / PCA)</name>
    <dbReference type="NCBI Taxonomy" id="243231"/>
    <lineage>
        <taxon>Bacteria</taxon>
        <taxon>Pseudomonadati</taxon>
        <taxon>Thermodesulfobacteriota</taxon>
        <taxon>Desulfuromonadia</taxon>
        <taxon>Geobacterales</taxon>
        <taxon>Geobacteraceae</taxon>
        <taxon>Geobacter</taxon>
    </lineage>
</organism>
<dbReference type="PROSITE" id="PS51671">
    <property type="entry name" value="ACT"/>
    <property type="match status" value="1"/>
</dbReference>
<dbReference type="Pfam" id="PF00390">
    <property type="entry name" value="malic"/>
    <property type="match status" value="1"/>
</dbReference>
<accession>Q74AP4</accession>
<name>Q74AP4_GEOSL</name>
<proteinExistence type="inferred from homology"/>
<dbReference type="Pfam" id="PF13291">
    <property type="entry name" value="ACT_4"/>
    <property type="match status" value="1"/>
</dbReference>
<dbReference type="InterPro" id="IPR002912">
    <property type="entry name" value="ACT_dom"/>
</dbReference>
<evidence type="ECO:0000256" key="3">
    <source>
        <dbReference type="ARBA" id="ARBA00022723"/>
    </source>
</evidence>
<dbReference type="InterPro" id="IPR037062">
    <property type="entry name" value="Malic_N_dom_sf"/>
</dbReference>
<reference evidence="10 11" key="2">
    <citation type="journal article" date="2012" name="BMC Genomics">
        <title>Comparative genomic analysis of Geobacter sulfurreducens KN400, a strain with enhanced capacity for extracellular electron transfer and electricity production.</title>
        <authorList>
            <person name="Butler J.E."/>
            <person name="Young N.D."/>
            <person name="Aklujkar M."/>
            <person name="Lovley D.R."/>
        </authorList>
    </citation>
    <scope>NUCLEOTIDE SEQUENCE [LARGE SCALE GENOMIC DNA]</scope>
    <source>
        <strain evidence="11">ATCC 51573 / DSM 12127 / PCA</strain>
    </source>
</reference>
<dbReference type="RefSeq" id="WP_010942945.1">
    <property type="nucleotide sequence ID" value="NC_002939.5"/>
</dbReference>
<dbReference type="InterPro" id="IPR015884">
    <property type="entry name" value="Malic_enzyme_CS"/>
</dbReference>
<feature type="binding site" evidence="7">
    <location>
        <position position="349"/>
    </location>
    <ligand>
        <name>(S)-malate</name>
        <dbReference type="ChEBI" id="CHEBI:15589"/>
    </ligand>
</feature>
<comment type="cofactor">
    <cofactor evidence="1">
        <name>Mn(2+)</name>
        <dbReference type="ChEBI" id="CHEBI:29035"/>
    </cofactor>
</comment>
<dbReference type="SUPFAM" id="SSF55021">
    <property type="entry name" value="ACT-like"/>
    <property type="match status" value="1"/>
</dbReference>
<feature type="binding site" evidence="7">
    <location>
        <position position="374"/>
    </location>
    <ligand>
        <name>(S)-malate</name>
        <dbReference type="ChEBI" id="CHEBI:15589"/>
    </ligand>
</feature>
<evidence type="ECO:0000256" key="5">
    <source>
        <dbReference type="ARBA" id="ARBA00029440"/>
    </source>
</evidence>
<comment type="cofactor">
    <cofactor evidence="8">
        <name>Mg(2+)</name>
        <dbReference type="ChEBI" id="CHEBI:18420"/>
    </cofactor>
    <cofactor evidence="8">
        <name>Mn(2+)</name>
        <dbReference type="ChEBI" id="CHEBI:29035"/>
    </cofactor>
    <text evidence="8">Divalent metal cations. Prefers magnesium or manganese.</text>
</comment>
<sequence>MNIEKGFDKIVKTLRVMITDQPGYLGRLTTAIGSEGGNIGDIRLISSGLTHNIREITVYVDNDQHLEMILKAVAAVEGVIVEEVIDRVQQVHEGGKIAVRSRVEIKTIGDVRKIYTPGVASICRQIQQKPRLADTYTAIGNTVAIVTNGTAILGLGDIGPVAGMPVMEGKAVLFDHLVGISGVPILLRSKNVDHIVDTIWHLAPTFGAIKLEDIAAPDCFEIERRLVEMLDIPVMHDDQHGTAVVVLASLLNATRFTGTRLQNATIGIIGLGAAGTGIAKLLMAYGVKKVVGTDLNPGAMEMLQTLGGEPTNLAGVMERAQVVIATTGCPGLIKPDMVKQGQVILALSNPDAEIKPQDAMTAGASFAADGKSINNALAFPGIFRGALDARASRINNRMLIAAAKAIASHAEEGELVPGILNRNVHLAVAEAVARAAAETGVIKPRN</sequence>
<feature type="active site" description="Proton donor" evidence="6">
    <location>
        <position position="115"/>
    </location>
</feature>